<dbReference type="Pfam" id="PF01535">
    <property type="entry name" value="PPR"/>
    <property type="match status" value="5"/>
</dbReference>
<evidence type="ECO:0000313" key="6">
    <source>
        <dbReference type="Proteomes" id="UP000323000"/>
    </source>
</evidence>
<dbReference type="EMBL" id="VAHF01000010">
    <property type="protein sequence ID" value="TXG53481.1"/>
    <property type="molecule type" value="Genomic_DNA"/>
</dbReference>
<dbReference type="PROSITE" id="PS51375">
    <property type="entry name" value="PPR"/>
    <property type="match status" value="4"/>
</dbReference>
<protein>
    <recommendedName>
        <fullName evidence="4">DYW domain-containing protein</fullName>
    </recommendedName>
</protein>
<dbReference type="InterPro" id="IPR011990">
    <property type="entry name" value="TPR-like_helical_dom_sf"/>
</dbReference>
<gene>
    <name evidence="5" type="ORF">EZV62_022650</name>
</gene>
<feature type="repeat" description="PPR" evidence="3">
    <location>
        <begin position="474"/>
        <end position="504"/>
    </location>
</feature>
<feature type="repeat" description="PPR" evidence="3">
    <location>
        <begin position="101"/>
        <end position="135"/>
    </location>
</feature>
<dbReference type="Pfam" id="PF14432">
    <property type="entry name" value="DYW_deaminase"/>
    <property type="match status" value="1"/>
</dbReference>
<comment type="similarity">
    <text evidence="1">Belongs to the PPR family. PCMP-H subfamily.</text>
</comment>
<keyword evidence="6" id="KW-1185">Reference proteome</keyword>
<dbReference type="GO" id="GO:0003723">
    <property type="term" value="F:RNA binding"/>
    <property type="evidence" value="ECO:0007669"/>
    <property type="project" value="InterPro"/>
</dbReference>
<name>A0A5C7H962_9ROSI</name>
<dbReference type="PANTHER" id="PTHR47926">
    <property type="entry name" value="PENTATRICOPEPTIDE REPEAT-CONTAINING PROTEIN"/>
    <property type="match status" value="1"/>
</dbReference>
<dbReference type="InterPro" id="IPR046848">
    <property type="entry name" value="E_motif"/>
</dbReference>
<accession>A0A5C7H962</accession>
<dbReference type="FunFam" id="1.25.40.10:FF:000366">
    <property type="entry name" value="Pentatricopeptide (PPR) repeat-containing protein"/>
    <property type="match status" value="1"/>
</dbReference>
<dbReference type="NCBIfam" id="TIGR00756">
    <property type="entry name" value="PPR"/>
    <property type="match status" value="2"/>
</dbReference>
<dbReference type="GO" id="GO:0008270">
    <property type="term" value="F:zinc ion binding"/>
    <property type="evidence" value="ECO:0007669"/>
    <property type="project" value="InterPro"/>
</dbReference>
<dbReference type="InterPro" id="IPR002885">
    <property type="entry name" value="PPR_rpt"/>
</dbReference>
<dbReference type="GO" id="GO:0009451">
    <property type="term" value="P:RNA modification"/>
    <property type="evidence" value="ECO:0007669"/>
    <property type="project" value="InterPro"/>
</dbReference>
<keyword evidence="2" id="KW-0677">Repeat</keyword>
<evidence type="ECO:0000313" key="5">
    <source>
        <dbReference type="EMBL" id="TXG53481.1"/>
    </source>
</evidence>
<dbReference type="Pfam" id="PF13041">
    <property type="entry name" value="PPR_2"/>
    <property type="match status" value="2"/>
</dbReference>
<feature type="repeat" description="PPR" evidence="3">
    <location>
        <begin position="442"/>
        <end position="472"/>
    </location>
</feature>
<dbReference type="InterPro" id="IPR032867">
    <property type="entry name" value="DYW_dom"/>
</dbReference>
<comment type="caution">
    <text evidence="5">The sequence shown here is derived from an EMBL/GenBank/DDBJ whole genome shotgun (WGS) entry which is preliminary data.</text>
</comment>
<organism evidence="5 6">
    <name type="scientific">Acer yangbiense</name>
    <dbReference type="NCBI Taxonomy" id="1000413"/>
    <lineage>
        <taxon>Eukaryota</taxon>
        <taxon>Viridiplantae</taxon>
        <taxon>Streptophyta</taxon>
        <taxon>Embryophyta</taxon>
        <taxon>Tracheophyta</taxon>
        <taxon>Spermatophyta</taxon>
        <taxon>Magnoliopsida</taxon>
        <taxon>eudicotyledons</taxon>
        <taxon>Gunneridae</taxon>
        <taxon>Pentapetalae</taxon>
        <taxon>rosids</taxon>
        <taxon>malvids</taxon>
        <taxon>Sapindales</taxon>
        <taxon>Sapindaceae</taxon>
        <taxon>Hippocastanoideae</taxon>
        <taxon>Acereae</taxon>
        <taxon>Acer</taxon>
    </lineage>
</organism>
<feature type="repeat" description="PPR" evidence="3">
    <location>
        <begin position="233"/>
        <end position="267"/>
    </location>
</feature>
<dbReference type="PANTHER" id="PTHR47926:SF382">
    <property type="entry name" value="PENTACOTRIPEPTIDE-REPEAT REGION OF PRORP DOMAIN-CONTAINING PROTEIN"/>
    <property type="match status" value="1"/>
</dbReference>
<sequence>MSRPATRACYVSIRSFNHGNVRQVSGAFTEPDRILERVRMLSTRGHLSEALSLFYNTPPSFLHFQQTYATLFHACALHGKLKEGLNLHQHMNTHFGDDPQDLFVTNHLVNMYVKFGYLDYARNLFDEMPKRNVVSWTALISGYAQRGSCQESFRLFSGMLVDCRPNEFAFASILSSSCGYVGGKQLHALALKMCLDVYVYMANALISMYSKSYKCGGSVDEAWKVFETMKFRNSVTWNSMISGFQFCKLGTQAIKLFVEMRREGIGFNRATLLSVFSSLSGRCGLDVYLGLMFCFLLHCLSIKSGFILEIEVATALVKAYSDLGGDTADCYRLFLETSCYRDIVSWTGIITAFAEREPEEALFLFRQLRRQNLAPDWCTYSIVLKACAGLMTGQNALAVHSQVIRDGFEEDTVISNALIHAYSRCGLIVLSRQVFDGMVSRDLVSWNSILKAYALHGQAKEALQLFSKMNVEPDSATFVALLSACSHAGLVEEGSKIFHSMSEDHDVVRQVDHYACMVDILGRGGRVVEAEKLISEMPMEPDSVIWSALLGSCRKHGETQLAELAAAKLMELEPEDSLGYVQMSNMYCSSGSFNKAGLIRKEMKGSRVRKEPGLSWIEIENHVHEFASGGKRHPQREAIWSKLEGLIGQLKEMGYVPETSLALRDTEEEHKEEELYNHSEKLALVFAVMNLGSFRYEGSVIRIMKNIRICVDCHNFMKLASDLLRKEIVVRDSNRFHHFKDRTCSCNDYW</sequence>
<dbReference type="AlphaFoldDB" id="A0A5C7H962"/>
<evidence type="ECO:0000256" key="3">
    <source>
        <dbReference type="PROSITE-ProRule" id="PRU00708"/>
    </source>
</evidence>
<evidence type="ECO:0000256" key="1">
    <source>
        <dbReference type="ARBA" id="ARBA00006643"/>
    </source>
</evidence>
<reference evidence="6" key="1">
    <citation type="journal article" date="2019" name="Gigascience">
        <title>De novo genome assembly of the endangered Acer yangbiense, a plant species with extremely small populations endemic to Yunnan Province, China.</title>
        <authorList>
            <person name="Yang J."/>
            <person name="Wariss H.M."/>
            <person name="Tao L."/>
            <person name="Zhang R."/>
            <person name="Yun Q."/>
            <person name="Hollingsworth P."/>
            <person name="Dao Z."/>
            <person name="Luo G."/>
            <person name="Guo H."/>
            <person name="Ma Y."/>
            <person name="Sun W."/>
        </authorList>
    </citation>
    <scope>NUCLEOTIDE SEQUENCE [LARGE SCALE GENOMIC DNA]</scope>
    <source>
        <strain evidence="6">cv. Malutang</strain>
    </source>
</reference>
<dbReference type="FunFam" id="1.25.40.10:FF:000344">
    <property type="entry name" value="Pentatricopeptide repeat-containing protein"/>
    <property type="match status" value="2"/>
</dbReference>
<evidence type="ECO:0000259" key="4">
    <source>
        <dbReference type="Pfam" id="PF14432"/>
    </source>
</evidence>
<evidence type="ECO:0000256" key="2">
    <source>
        <dbReference type="ARBA" id="ARBA00022737"/>
    </source>
</evidence>
<feature type="domain" description="DYW" evidence="4">
    <location>
        <begin position="654"/>
        <end position="750"/>
    </location>
</feature>
<dbReference type="Proteomes" id="UP000323000">
    <property type="component" value="Chromosome 10"/>
</dbReference>
<dbReference type="InterPro" id="IPR046960">
    <property type="entry name" value="PPR_At4g14850-like_plant"/>
</dbReference>
<proteinExistence type="inferred from homology"/>
<dbReference type="Gene3D" id="1.25.40.10">
    <property type="entry name" value="Tetratricopeptide repeat domain"/>
    <property type="match status" value="5"/>
</dbReference>
<dbReference type="Pfam" id="PF20431">
    <property type="entry name" value="E_motif"/>
    <property type="match status" value="1"/>
</dbReference>
<dbReference type="OrthoDB" id="1894072at2759"/>